<gene>
    <name evidence="1" type="ORF">SDC9_102474</name>
</gene>
<name>A0A645ARJ1_9ZZZZ</name>
<sequence>MTLDAEIAKVDITETADAKPRVFDLSNRDSVYIKEWFNSLPPESRLQHGMSIIYKQLSKNDAINDKELKDYIKLVVDGFSADQLSDLEQSPYPYVKRFEQKVQSLLLKHNEDTFNLWIEQGKILCRPSYALKAAITPVKHTGILPKSLYSEEEDMNDFEYEVARRLAALDNVKWWHRNISRNGFYINGFINMYPDFIVLTKRGTIILVEPKGDHLENSESRQKVALGRAWEHKAGTNYRYYMVFKNKDLAVDGAFQVDRFIEIIKAL</sequence>
<evidence type="ECO:0000313" key="1">
    <source>
        <dbReference type="EMBL" id="MPM55677.1"/>
    </source>
</evidence>
<reference evidence="1" key="1">
    <citation type="submission" date="2019-08" db="EMBL/GenBank/DDBJ databases">
        <authorList>
            <person name="Kucharzyk K."/>
            <person name="Murdoch R.W."/>
            <person name="Higgins S."/>
            <person name="Loffler F."/>
        </authorList>
    </citation>
    <scope>NUCLEOTIDE SEQUENCE</scope>
</reference>
<protein>
    <submittedName>
        <fullName evidence="1">Uncharacterized protein</fullName>
    </submittedName>
</protein>
<accession>A0A645ARJ1</accession>
<dbReference type="AlphaFoldDB" id="A0A645ARJ1"/>
<dbReference type="EMBL" id="VSSQ01015381">
    <property type="protein sequence ID" value="MPM55677.1"/>
    <property type="molecule type" value="Genomic_DNA"/>
</dbReference>
<organism evidence="1">
    <name type="scientific">bioreactor metagenome</name>
    <dbReference type="NCBI Taxonomy" id="1076179"/>
    <lineage>
        <taxon>unclassified sequences</taxon>
        <taxon>metagenomes</taxon>
        <taxon>ecological metagenomes</taxon>
    </lineage>
</organism>
<comment type="caution">
    <text evidence="1">The sequence shown here is derived from an EMBL/GenBank/DDBJ whole genome shotgun (WGS) entry which is preliminary data.</text>
</comment>
<proteinExistence type="predicted"/>